<evidence type="ECO:0000256" key="3">
    <source>
        <dbReference type="ARBA" id="ARBA00022842"/>
    </source>
</evidence>
<keyword evidence="7" id="KW-1185">Reference proteome</keyword>
<evidence type="ECO:0000313" key="6">
    <source>
        <dbReference type="EMBL" id="EGC37029.1"/>
    </source>
</evidence>
<dbReference type="Pfam" id="PF00069">
    <property type="entry name" value="Pkinase"/>
    <property type="match status" value="1"/>
</dbReference>
<organism evidence="6 7">
    <name type="scientific">Dictyostelium purpureum</name>
    <name type="common">Slime mold</name>
    <dbReference type="NCBI Taxonomy" id="5786"/>
    <lineage>
        <taxon>Eukaryota</taxon>
        <taxon>Amoebozoa</taxon>
        <taxon>Evosea</taxon>
        <taxon>Eumycetozoa</taxon>
        <taxon>Dictyostelia</taxon>
        <taxon>Dictyosteliales</taxon>
        <taxon>Dictyosteliaceae</taxon>
        <taxon>Dictyostelium</taxon>
    </lineage>
</organism>
<keyword evidence="4" id="KW-0812">Transmembrane</keyword>
<dbReference type="RefSeq" id="XP_003286457.1">
    <property type="nucleotide sequence ID" value="XM_003286409.1"/>
</dbReference>
<dbReference type="SUPFAM" id="SSF56112">
    <property type="entry name" value="Protein kinase-like (PK-like)"/>
    <property type="match status" value="1"/>
</dbReference>
<dbReference type="NCBIfam" id="TIGR00055">
    <property type="entry name" value="uppS"/>
    <property type="match status" value="1"/>
</dbReference>
<dbReference type="FunFam" id="3.40.1180.10:FF:000005">
    <property type="entry name" value="Alkyl transferase"/>
    <property type="match status" value="1"/>
</dbReference>
<evidence type="ECO:0000256" key="4">
    <source>
        <dbReference type="SAM" id="Phobius"/>
    </source>
</evidence>
<dbReference type="FunCoup" id="F0ZGA8">
    <property type="interactions" value="337"/>
</dbReference>
<reference evidence="7" key="1">
    <citation type="journal article" date="2011" name="Genome Biol.">
        <title>Comparative genomics of the social amoebae Dictyostelium discoideum and Dictyostelium purpureum.</title>
        <authorList>
            <consortium name="US DOE Joint Genome Institute (JGI-PGF)"/>
            <person name="Sucgang R."/>
            <person name="Kuo A."/>
            <person name="Tian X."/>
            <person name="Salerno W."/>
            <person name="Parikh A."/>
            <person name="Feasley C.L."/>
            <person name="Dalin E."/>
            <person name="Tu H."/>
            <person name="Huang E."/>
            <person name="Barry K."/>
            <person name="Lindquist E."/>
            <person name="Shapiro H."/>
            <person name="Bruce D."/>
            <person name="Schmutz J."/>
            <person name="Salamov A."/>
            <person name="Fey P."/>
            <person name="Gaudet P."/>
            <person name="Anjard C."/>
            <person name="Babu M.M."/>
            <person name="Basu S."/>
            <person name="Bushmanova Y."/>
            <person name="van der Wel H."/>
            <person name="Katoh-Kurasawa M."/>
            <person name="Dinh C."/>
            <person name="Coutinho P.M."/>
            <person name="Saito T."/>
            <person name="Elias M."/>
            <person name="Schaap P."/>
            <person name="Kay R.R."/>
            <person name="Henrissat B."/>
            <person name="Eichinger L."/>
            <person name="Rivero F."/>
            <person name="Putnam N.H."/>
            <person name="West C.M."/>
            <person name="Loomis W.F."/>
            <person name="Chisholm R.L."/>
            <person name="Shaulsky G."/>
            <person name="Strassmann J.E."/>
            <person name="Queller D.C."/>
            <person name="Kuspa A."/>
            <person name="Grigoriev I.V."/>
        </authorList>
    </citation>
    <scope>NUCLEOTIDE SEQUENCE [LARGE SCALE GENOMIC DNA]</scope>
    <source>
        <strain evidence="7">QSDP1</strain>
    </source>
</reference>
<dbReference type="Pfam" id="PF01255">
    <property type="entry name" value="Prenyltransf"/>
    <property type="match status" value="1"/>
</dbReference>
<dbReference type="VEuPathDB" id="AmoebaDB:DICPUDRAFT_150424"/>
<keyword evidence="3" id="KW-0460">Magnesium</keyword>
<dbReference type="PROSITE" id="PS50011">
    <property type="entry name" value="PROTEIN_KINASE_DOM"/>
    <property type="match status" value="1"/>
</dbReference>
<dbReference type="Gene3D" id="1.10.510.10">
    <property type="entry name" value="Transferase(Phosphotransferase) domain 1"/>
    <property type="match status" value="1"/>
</dbReference>
<evidence type="ECO:0000256" key="2">
    <source>
        <dbReference type="ARBA" id="ARBA00022679"/>
    </source>
</evidence>
<dbReference type="AlphaFoldDB" id="F0ZGA8"/>
<dbReference type="GeneID" id="10503851"/>
<dbReference type="InterPro" id="IPR036424">
    <property type="entry name" value="UPP_synth-like_sf"/>
</dbReference>
<dbReference type="GO" id="GO:0005524">
    <property type="term" value="F:ATP binding"/>
    <property type="evidence" value="ECO:0007669"/>
    <property type="project" value="InterPro"/>
</dbReference>
<dbReference type="KEGG" id="dpp:DICPUDRAFT_150424"/>
<dbReference type="SMART" id="SM00220">
    <property type="entry name" value="S_TKc"/>
    <property type="match status" value="1"/>
</dbReference>
<comment type="similarity">
    <text evidence="1">Belongs to the UPP synthase family.</text>
</comment>
<dbReference type="eggNOG" id="KOG1602">
    <property type="taxonomic scope" value="Eukaryota"/>
</dbReference>
<dbReference type="InParanoid" id="F0ZGA8"/>
<dbReference type="GO" id="GO:0016765">
    <property type="term" value="F:transferase activity, transferring alkyl or aryl (other than methyl) groups"/>
    <property type="evidence" value="ECO:0007669"/>
    <property type="project" value="InterPro"/>
</dbReference>
<proteinExistence type="inferred from homology"/>
<evidence type="ECO:0000259" key="5">
    <source>
        <dbReference type="PROSITE" id="PS50011"/>
    </source>
</evidence>
<accession>F0ZGA8</accession>
<dbReference type="CDD" id="cd00475">
    <property type="entry name" value="Cis_IPPS"/>
    <property type="match status" value="1"/>
</dbReference>
<dbReference type="EMBL" id="GL871010">
    <property type="protein sequence ID" value="EGC37029.1"/>
    <property type="molecule type" value="Genomic_DNA"/>
</dbReference>
<dbReference type="GO" id="GO:0004672">
    <property type="term" value="F:protein kinase activity"/>
    <property type="evidence" value="ECO:0007669"/>
    <property type="project" value="InterPro"/>
</dbReference>
<dbReference type="eggNOG" id="KOG0580">
    <property type="taxonomic scope" value="Eukaryota"/>
</dbReference>
<evidence type="ECO:0000256" key="1">
    <source>
        <dbReference type="ARBA" id="ARBA00005432"/>
    </source>
</evidence>
<dbReference type="HAMAP" id="MF_01139">
    <property type="entry name" value="ISPT"/>
    <property type="match status" value="1"/>
</dbReference>
<sequence>MHFESKSKESFFNKYDLYKDEIEKTFGENQQQQTITYYSKNSKYIVKEFKQVEEELNLSNLNNKNIIKYYDHKIFEDKSYYIVLENIQINNCTISEKLKKIKNFSEKDLVLIGKQLIDVLLYLNQNRIIHSSLIGDNIIIDSNNNITLIDFGSSILYDQIEKENKEEKSNKQKTDIHKLGELLYEMTGRDYSKVSSDCKDFIKDCKDFDCNKTPTHEMLTKYPFYNIKFDIELDQKENEDLIKLQNENKPIEVDAYEGLPIFEENRKSLWNRFSNWIFEKNFNLACSTLKNGPIPKHIGVIMDGNRRFAERNHLQTKDGHKKGFNTMLELCQWSLALGVKIISVYAFSIENFKRSKSEVEDLMDLANKKFEEMVSKSHKLQQLGVRIRVVGDFKHIPEKTQSILARAVKATENNNKALLNICLSYTAHAEILHSMKTLSNGVSDNLIESEDIDQDLFENCLYIKEDLDILIRTSGEYRLSDFMLWQSCFTNLALVGILWPDFSFLHFVYVIFIYQFNKKKLKNEIFNQHQYSNNNQNQNQNNSDKQKQRVEEFKEYIRQMETDMIEEMKNKG</sequence>
<dbReference type="InterPro" id="IPR000719">
    <property type="entry name" value="Prot_kinase_dom"/>
</dbReference>
<dbReference type="GO" id="GO:0016094">
    <property type="term" value="P:polyprenol biosynthetic process"/>
    <property type="evidence" value="ECO:0000318"/>
    <property type="project" value="GO_Central"/>
</dbReference>
<feature type="transmembrane region" description="Helical" evidence="4">
    <location>
        <begin position="492"/>
        <end position="514"/>
    </location>
</feature>
<dbReference type="PANTHER" id="PTHR10291">
    <property type="entry name" value="DEHYDRODOLICHYL DIPHOSPHATE SYNTHASE FAMILY MEMBER"/>
    <property type="match status" value="1"/>
</dbReference>
<dbReference type="OrthoDB" id="4173905at2759"/>
<keyword evidence="4" id="KW-0472">Membrane</keyword>
<dbReference type="STRING" id="5786.F0ZGA8"/>
<dbReference type="PANTHER" id="PTHR10291:SF43">
    <property type="entry name" value="DEHYDRODOLICHYL DIPHOSPHATE SYNTHASE COMPLEX SUBUNIT DHDDS"/>
    <property type="match status" value="1"/>
</dbReference>
<dbReference type="PROSITE" id="PS01066">
    <property type="entry name" value="UPP_SYNTHASE"/>
    <property type="match status" value="1"/>
</dbReference>
<dbReference type="SUPFAM" id="SSF64005">
    <property type="entry name" value="Undecaprenyl diphosphate synthase"/>
    <property type="match status" value="1"/>
</dbReference>
<dbReference type="InterPro" id="IPR001441">
    <property type="entry name" value="UPP_synth-like"/>
</dbReference>
<dbReference type="GO" id="GO:0005783">
    <property type="term" value="C:endoplasmic reticulum"/>
    <property type="evidence" value="ECO:0000318"/>
    <property type="project" value="GO_Central"/>
</dbReference>
<dbReference type="InterPro" id="IPR018520">
    <property type="entry name" value="UPP_synth-like_CS"/>
</dbReference>
<name>F0ZGA8_DICPU</name>
<dbReference type="Proteomes" id="UP000001064">
    <property type="component" value="Unassembled WGS sequence"/>
</dbReference>
<gene>
    <name evidence="6" type="ORF">DICPUDRAFT_150424</name>
</gene>
<dbReference type="Gene3D" id="3.40.1180.10">
    <property type="entry name" value="Decaprenyl diphosphate synthase-like"/>
    <property type="match status" value="1"/>
</dbReference>
<keyword evidence="4" id="KW-1133">Transmembrane helix</keyword>
<dbReference type="InterPro" id="IPR011009">
    <property type="entry name" value="Kinase-like_dom_sf"/>
</dbReference>
<protein>
    <recommendedName>
        <fullName evidence="5">Protein kinase domain-containing protein</fullName>
    </recommendedName>
</protein>
<feature type="domain" description="Protein kinase" evidence="5">
    <location>
        <begin position="1"/>
        <end position="431"/>
    </location>
</feature>
<evidence type="ECO:0000313" key="7">
    <source>
        <dbReference type="Proteomes" id="UP000001064"/>
    </source>
</evidence>
<keyword evidence="2" id="KW-0808">Transferase</keyword>